<dbReference type="EMBL" id="LN871598">
    <property type="protein sequence ID" value="SJK86718.1"/>
    <property type="molecule type" value="Genomic_DNA"/>
</dbReference>
<dbReference type="Proteomes" id="UP000002899">
    <property type="component" value="Chromosome III"/>
</dbReference>
<dbReference type="SUPFAM" id="SSF47473">
    <property type="entry name" value="EF-hand"/>
    <property type="match status" value="1"/>
</dbReference>
<dbReference type="InterPro" id="IPR002048">
    <property type="entry name" value="EF_hand_dom"/>
</dbReference>
<evidence type="ECO:0000256" key="1">
    <source>
        <dbReference type="ARBA" id="ARBA00020786"/>
    </source>
</evidence>
<dbReference type="Gene3D" id="1.10.238.10">
    <property type="entry name" value="EF-hand"/>
    <property type="match status" value="2"/>
</dbReference>
<reference evidence="6 7" key="2">
    <citation type="journal article" date="2013" name="PLoS ONE">
        <title>Whole genome mapping and re-organization of the nuclear and mitochondrial genomes of Babesia microti isolates.</title>
        <authorList>
            <person name="Cornillot E."/>
            <person name="Dassouli A."/>
            <person name="Garg A."/>
            <person name="Pachikara N."/>
            <person name="Randazzo S."/>
            <person name="Depoix D."/>
            <person name="Carcy B."/>
            <person name="Delbecq S."/>
            <person name="Frutos R."/>
            <person name="Silva J.C."/>
            <person name="Sutton R."/>
            <person name="Krause P.J."/>
            <person name="Mamoun C.B."/>
        </authorList>
    </citation>
    <scope>NUCLEOTIDE SEQUENCE [LARGE SCALE GENOMIC DNA]</scope>
    <source>
        <strain evidence="6 7">RI</strain>
    </source>
</reference>
<dbReference type="InterPro" id="IPR011992">
    <property type="entry name" value="EF-hand-dom_pair"/>
</dbReference>
<dbReference type="GeneID" id="24425599"/>
<keyword evidence="7" id="KW-1185">Reference proteome</keyword>
<proteinExistence type="predicted"/>
<dbReference type="GO" id="GO:0005509">
    <property type="term" value="F:calcium ion binding"/>
    <property type="evidence" value="ECO:0007669"/>
    <property type="project" value="InterPro"/>
</dbReference>
<evidence type="ECO:0000313" key="6">
    <source>
        <dbReference type="EMBL" id="SJK86718.1"/>
    </source>
</evidence>
<keyword evidence="3" id="KW-0677">Repeat</keyword>
<keyword evidence="4" id="KW-0007">Acetylation</keyword>
<keyword evidence="2" id="KW-0479">Metal-binding</keyword>
<sequence>MVTTNQVAKMMNLFNMYSKGSDTMSTVHVGDLIREMGLAPSNKEISKFKDKTGEKCTIDDIKEFCNEVEHPEDTKENLIELFKFFDPNNTGNIKKKILVKILSSVGEPLSPAENGDFLQNYCDNSEDVDYSKVLDKLLG</sequence>
<dbReference type="RefSeq" id="XP_021338841.1">
    <property type="nucleotide sequence ID" value="XM_021482308.1"/>
</dbReference>
<reference evidence="6 7" key="1">
    <citation type="journal article" date="2012" name="Nucleic Acids Res.">
        <title>Sequencing of the smallest Apicomplexan genome from the human pathogen Babesia microti.</title>
        <authorList>
            <person name="Cornillot E."/>
            <person name="Hadj-Kaddour K."/>
            <person name="Dassouli A."/>
            <person name="Noel B."/>
            <person name="Ranwez V."/>
            <person name="Vacherie B."/>
            <person name="Augagneur Y."/>
            <person name="Bres V."/>
            <person name="Duclos A."/>
            <person name="Randazzo S."/>
            <person name="Carcy B."/>
            <person name="Debierre-Grockiego F."/>
            <person name="Delbecq S."/>
            <person name="Moubri-Menage K."/>
            <person name="Shams-Eldin H."/>
            <person name="Usmani-Brown S."/>
            <person name="Bringaud F."/>
            <person name="Wincker P."/>
            <person name="Vivares C.P."/>
            <person name="Schwarz R.T."/>
            <person name="Schetters T.P."/>
            <person name="Krause P.J."/>
            <person name="Gorenflot A."/>
            <person name="Berry V."/>
            <person name="Barbe V."/>
            <person name="Ben Mamoun C."/>
        </authorList>
    </citation>
    <scope>NUCLEOTIDE SEQUENCE [LARGE SCALE GENOMIC DNA]</scope>
    <source>
        <strain evidence="6 7">RI</strain>
    </source>
</reference>
<evidence type="ECO:0000256" key="2">
    <source>
        <dbReference type="ARBA" id="ARBA00022723"/>
    </source>
</evidence>
<dbReference type="GO" id="GO:0016460">
    <property type="term" value="C:myosin II complex"/>
    <property type="evidence" value="ECO:0007669"/>
    <property type="project" value="TreeGrafter"/>
</dbReference>
<evidence type="ECO:0000256" key="3">
    <source>
        <dbReference type="ARBA" id="ARBA00022737"/>
    </source>
</evidence>
<dbReference type="AlphaFoldDB" id="A0A1R4ACJ7"/>
<dbReference type="PANTHER" id="PTHR23048">
    <property type="entry name" value="MYOSIN LIGHT CHAIN 1, 3"/>
    <property type="match status" value="1"/>
</dbReference>
<name>A0A1R4ACJ7_BABMR</name>
<dbReference type="InterPro" id="IPR050230">
    <property type="entry name" value="CALM/Myosin/TropC-like"/>
</dbReference>
<evidence type="ECO:0000313" key="7">
    <source>
        <dbReference type="Proteomes" id="UP000002899"/>
    </source>
</evidence>
<protein>
    <recommendedName>
        <fullName evidence="1">Calmodulin</fullName>
    </recommendedName>
</protein>
<evidence type="ECO:0000259" key="5">
    <source>
        <dbReference type="PROSITE" id="PS50222"/>
    </source>
</evidence>
<accession>A0A1R4ACJ7</accession>
<dbReference type="VEuPathDB" id="PiroplasmaDB:BMR1_03g04765"/>
<dbReference type="PROSITE" id="PS50222">
    <property type="entry name" value="EF_HAND_2"/>
    <property type="match status" value="1"/>
</dbReference>
<feature type="domain" description="EF-hand" evidence="5">
    <location>
        <begin position="73"/>
        <end position="108"/>
    </location>
</feature>
<dbReference type="PANTHER" id="PTHR23048:SF0">
    <property type="entry name" value="CALMODULIN LIKE 3"/>
    <property type="match status" value="1"/>
</dbReference>
<organism evidence="6 7">
    <name type="scientific">Babesia microti (strain RI)</name>
    <dbReference type="NCBI Taxonomy" id="1133968"/>
    <lineage>
        <taxon>Eukaryota</taxon>
        <taxon>Sar</taxon>
        <taxon>Alveolata</taxon>
        <taxon>Apicomplexa</taxon>
        <taxon>Aconoidasida</taxon>
        <taxon>Piroplasmida</taxon>
        <taxon>Babesiidae</taxon>
        <taxon>Babesia</taxon>
    </lineage>
</organism>
<reference evidence="6 7" key="3">
    <citation type="journal article" date="2016" name="Sci. Rep.">
        <title>Genome-wide diversity and gene expression profiling of Babesia microti isolates identify polymorphic genes that mediate host-pathogen interactions.</title>
        <authorList>
            <person name="Silva J.C."/>
            <person name="Cornillot E."/>
            <person name="McCracken C."/>
            <person name="Usmani-Brown S."/>
            <person name="Dwivedi A."/>
            <person name="Ifeonu O.O."/>
            <person name="Crabtree J."/>
            <person name="Gotia H.T."/>
            <person name="Virji A.Z."/>
            <person name="Reynes C."/>
            <person name="Colinge J."/>
            <person name="Kumar V."/>
            <person name="Lawres L."/>
            <person name="Pazzi J.E."/>
            <person name="Pablo J.V."/>
            <person name="Hung C."/>
            <person name="Brancato J."/>
            <person name="Kumari P."/>
            <person name="Orvis J."/>
            <person name="Tretina K."/>
            <person name="Chibucos M."/>
            <person name="Ott S."/>
            <person name="Sadzewicz L."/>
            <person name="Sengamalay N."/>
            <person name="Shetty A.C."/>
            <person name="Su Q."/>
            <person name="Tallon L."/>
            <person name="Fraser C.M."/>
            <person name="Frutos R."/>
            <person name="Molina D.M."/>
            <person name="Krause P.J."/>
            <person name="Ben Mamoun C."/>
        </authorList>
    </citation>
    <scope>NUCLEOTIDE SEQUENCE [LARGE SCALE GENOMIC DNA]</scope>
    <source>
        <strain evidence="6 7">RI</strain>
    </source>
</reference>
<dbReference type="OrthoDB" id="26525at2759"/>
<dbReference type="KEGG" id="bmic:BMR1_03g04765"/>
<evidence type="ECO:0000256" key="4">
    <source>
        <dbReference type="ARBA" id="ARBA00022990"/>
    </source>
</evidence>